<dbReference type="GO" id="GO:0004252">
    <property type="term" value="F:serine-type endopeptidase activity"/>
    <property type="evidence" value="ECO:0007669"/>
    <property type="project" value="InterPro"/>
</dbReference>
<organism evidence="11">
    <name type="scientific">marine sediment metagenome</name>
    <dbReference type="NCBI Taxonomy" id="412755"/>
    <lineage>
        <taxon>unclassified sequences</taxon>
        <taxon>metagenomes</taxon>
        <taxon>ecological metagenomes</taxon>
    </lineage>
</organism>
<dbReference type="EMBL" id="BARS01048941">
    <property type="protein sequence ID" value="GAG28691.1"/>
    <property type="molecule type" value="Genomic_DNA"/>
</dbReference>
<dbReference type="Pfam" id="PF01694">
    <property type="entry name" value="Rhomboid"/>
    <property type="match status" value="1"/>
</dbReference>
<keyword evidence="3 8" id="KW-0812">Transmembrane</keyword>
<feature type="compositionally biased region" description="Basic residues" evidence="7">
    <location>
        <begin position="158"/>
        <end position="168"/>
    </location>
</feature>
<evidence type="ECO:0000256" key="4">
    <source>
        <dbReference type="ARBA" id="ARBA00022801"/>
    </source>
</evidence>
<evidence type="ECO:0000256" key="5">
    <source>
        <dbReference type="ARBA" id="ARBA00022989"/>
    </source>
</evidence>
<feature type="transmembrane region" description="Helical" evidence="8">
    <location>
        <begin position="70"/>
        <end position="93"/>
    </location>
</feature>
<feature type="region of interest" description="Disordered" evidence="7">
    <location>
        <begin position="146"/>
        <end position="214"/>
    </location>
</feature>
<dbReference type="AlphaFoldDB" id="X0XV61"/>
<dbReference type="PANTHER" id="PTHR43731">
    <property type="entry name" value="RHOMBOID PROTEASE"/>
    <property type="match status" value="1"/>
</dbReference>
<comment type="caution">
    <text evidence="11">The sequence shown here is derived from an EMBL/GenBank/DDBJ whole genome shotgun (WGS) entry which is preliminary data.</text>
</comment>
<feature type="compositionally biased region" description="Basic and acidic residues" evidence="7">
    <location>
        <begin position="176"/>
        <end position="185"/>
    </location>
</feature>
<evidence type="ECO:0000256" key="8">
    <source>
        <dbReference type="SAM" id="Phobius"/>
    </source>
</evidence>
<comment type="subcellular location">
    <subcellularLocation>
        <location evidence="1">Membrane</location>
        <topology evidence="1">Multi-pass membrane protein</topology>
    </subcellularLocation>
</comment>
<dbReference type="InterPro" id="IPR050925">
    <property type="entry name" value="Rhomboid_protease_S54"/>
</dbReference>
<dbReference type="SUPFAM" id="SSF144091">
    <property type="entry name" value="Rhomboid-like"/>
    <property type="match status" value="1"/>
</dbReference>
<dbReference type="PANTHER" id="PTHR43731:SF14">
    <property type="entry name" value="PRESENILIN-ASSOCIATED RHOMBOID-LIKE PROTEIN, MITOCHONDRIAL"/>
    <property type="match status" value="1"/>
</dbReference>
<feature type="domain" description="DUF6576" evidence="10">
    <location>
        <begin position="176"/>
        <end position="206"/>
    </location>
</feature>
<feature type="domain" description="Peptidase S54 rhomboid" evidence="9">
    <location>
        <begin position="1"/>
        <end position="121"/>
    </location>
</feature>
<dbReference type="Gene3D" id="1.20.1540.10">
    <property type="entry name" value="Rhomboid-like"/>
    <property type="match status" value="1"/>
</dbReference>
<sequence length="214" mass="23836">MLALFFFGPPLERTWGSREFITYYLVCGIGGALAALLLVNIVGIAPMVGASAAVFGILLAFAMTWPDAPIYLWFLLPIKAKYFVGFLALLTFYSTFSSGRAAGGTAHWAHLGGLVAGWLWLRYGNRIERSADRALVRVKSSRRGLKTVERETPDSGKKQKPRRKPRKRGSGDTLDEVNRILDKIGESGMESLTPDELKFLNEMSQRRTDPDRTH</sequence>
<evidence type="ECO:0000313" key="11">
    <source>
        <dbReference type="EMBL" id="GAG28691.1"/>
    </source>
</evidence>
<dbReference type="InterPro" id="IPR022764">
    <property type="entry name" value="Peptidase_S54_rhomboid_dom"/>
</dbReference>
<name>X0XV61_9ZZZZ</name>
<dbReference type="InterPro" id="IPR035952">
    <property type="entry name" value="Rhomboid-like_sf"/>
</dbReference>
<evidence type="ECO:0000259" key="10">
    <source>
        <dbReference type="Pfam" id="PF20216"/>
    </source>
</evidence>
<keyword evidence="5 8" id="KW-1133">Transmembrane helix</keyword>
<protein>
    <submittedName>
        <fullName evidence="11">Uncharacterized protein</fullName>
    </submittedName>
</protein>
<evidence type="ECO:0000256" key="7">
    <source>
        <dbReference type="SAM" id="MobiDB-lite"/>
    </source>
</evidence>
<feature type="compositionally biased region" description="Basic and acidic residues" evidence="7">
    <location>
        <begin position="146"/>
        <end position="157"/>
    </location>
</feature>
<feature type="transmembrane region" description="Helical" evidence="8">
    <location>
        <begin position="20"/>
        <end position="38"/>
    </location>
</feature>
<comment type="similarity">
    <text evidence="2">Belongs to the peptidase S54 family.</text>
</comment>
<evidence type="ECO:0000256" key="2">
    <source>
        <dbReference type="ARBA" id="ARBA00009045"/>
    </source>
</evidence>
<feature type="compositionally biased region" description="Basic and acidic residues" evidence="7">
    <location>
        <begin position="195"/>
        <end position="214"/>
    </location>
</feature>
<dbReference type="GO" id="GO:0016020">
    <property type="term" value="C:membrane"/>
    <property type="evidence" value="ECO:0007669"/>
    <property type="project" value="UniProtKB-SubCell"/>
</dbReference>
<keyword evidence="4" id="KW-0378">Hydrolase</keyword>
<dbReference type="Pfam" id="PF20216">
    <property type="entry name" value="DUF6576"/>
    <property type="match status" value="1"/>
</dbReference>
<evidence type="ECO:0000256" key="3">
    <source>
        <dbReference type="ARBA" id="ARBA00022692"/>
    </source>
</evidence>
<dbReference type="InterPro" id="IPR046483">
    <property type="entry name" value="DUF6576"/>
</dbReference>
<evidence type="ECO:0000256" key="6">
    <source>
        <dbReference type="ARBA" id="ARBA00023136"/>
    </source>
</evidence>
<reference evidence="11" key="1">
    <citation type="journal article" date="2014" name="Front. Microbiol.">
        <title>High frequency of phylogenetically diverse reductive dehalogenase-homologous genes in deep subseafloor sedimentary metagenomes.</title>
        <authorList>
            <person name="Kawai M."/>
            <person name="Futagami T."/>
            <person name="Toyoda A."/>
            <person name="Takaki Y."/>
            <person name="Nishi S."/>
            <person name="Hori S."/>
            <person name="Arai W."/>
            <person name="Tsubouchi T."/>
            <person name="Morono Y."/>
            <person name="Uchiyama I."/>
            <person name="Ito T."/>
            <person name="Fujiyama A."/>
            <person name="Inagaki F."/>
            <person name="Takami H."/>
        </authorList>
    </citation>
    <scope>NUCLEOTIDE SEQUENCE</scope>
    <source>
        <strain evidence="11">Expedition CK06-06</strain>
    </source>
</reference>
<keyword evidence="6 8" id="KW-0472">Membrane</keyword>
<proteinExistence type="inferred from homology"/>
<gene>
    <name evidence="11" type="ORF">S01H1_73263</name>
</gene>
<feature type="transmembrane region" description="Helical" evidence="8">
    <location>
        <begin position="44"/>
        <end position="63"/>
    </location>
</feature>
<accession>X0XV61</accession>
<evidence type="ECO:0000256" key="1">
    <source>
        <dbReference type="ARBA" id="ARBA00004141"/>
    </source>
</evidence>
<evidence type="ECO:0000259" key="9">
    <source>
        <dbReference type="Pfam" id="PF01694"/>
    </source>
</evidence>